<dbReference type="Proteomes" id="UP000239089">
    <property type="component" value="Unassembled WGS sequence"/>
</dbReference>
<dbReference type="RefSeq" id="WP_104506091.1">
    <property type="nucleotide sequence ID" value="NZ_JACIGC010000014.1"/>
</dbReference>
<dbReference type="EMBL" id="NHSJ01000018">
    <property type="protein sequence ID" value="PPQ33527.1"/>
    <property type="molecule type" value="Genomic_DNA"/>
</dbReference>
<dbReference type="Pfam" id="PF10073">
    <property type="entry name" value="GapR_DNA-bd"/>
    <property type="match status" value="1"/>
</dbReference>
<evidence type="ECO:0000313" key="4">
    <source>
        <dbReference type="Proteomes" id="UP000239089"/>
    </source>
</evidence>
<evidence type="ECO:0000256" key="1">
    <source>
        <dbReference type="SAM" id="Coils"/>
    </source>
</evidence>
<accession>A0A2S6NG05</accession>
<gene>
    <name evidence="3" type="ORF">CCR94_01345</name>
</gene>
<sequence length="97" mass="11183">MNQSGRPSVSDSLDVAGERIRTIVERIEHIEEEIKALNEGKKEIFQEAKGEGYDVKVIKEIIRLRKQDKDERDEHETLLDVYLRAMESSEPEQSKAA</sequence>
<feature type="domain" description="GapR-like DNA-binding" evidence="2">
    <location>
        <begin position="17"/>
        <end position="87"/>
    </location>
</feature>
<dbReference type="OrthoDB" id="9813793at2"/>
<keyword evidence="1" id="KW-0175">Coiled coil</keyword>
<evidence type="ECO:0000259" key="2">
    <source>
        <dbReference type="Pfam" id="PF10073"/>
    </source>
</evidence>
<protein>
    <recommendedName>
        <fullName evidence="2">GapR-like DNA-binding domain-containing protein</fullName>
    </recommendedName>
</protein>
<dbReference type="AlphaFoldDB" id="A0A2S6NG05"/>
<feature type="coiled-coil region" evidence="1">
    <location>
        <begin position="20"/>
        <end position="47"/>
    </location>
</feature>
<dbReference type="GO" id="GO:0003677">
    <property type="term" value="F:DNA binding"/>
    <property type="evidence" value="ECO:0007669"/>
    <property type="project" value="InterPro"/>
</dbReference>
<name>A0A2S6NG05_9HYPH</name>
<organism evidence="3 4">
    <name type="scientific">Rhodoblastus sphagnicola</name>
    <dbReference type="NCBI Taxonomy" id="333368"/>
    <lineage>
        <taxon>Bacteria</taxon>
        <taxon>Pseudomonadati</taxon>
        <taxon>Pseudomonadota</taxon>
        <taxon>Alphaproteobacteria</taxon>
        <taxon>Hyphomicrobiales</taxon>
        <taxon>Rhodoblastaceae</taxon>
        <taxon>Rhodoblastus</taxon>
    </lineage>
</organism>
<comment type="caution">
    <text evidence="3">The sequence shown here is derived from an EMBL/GenBank/DDBJ whole genome shotgun (WGS) entry which is preliminary data.</text>
</comment>
<reference evidence="3 4" key="1">
    <citation type="journal article" date="2018" name="Arch. Microbiol.">
        <title>New insights into the metabolic potential of the phototrophic purple bacterium Rhodopila globiformis DSM 161(T) from its draft genome sequence and evidence for a vanadium-dependent nitrogenase.</title>
        <authorList>
            <person name="Imhoff J.F."/>
            <person name="Rahn T."/>
            <person name="Kunzel S."/>
            <person name="Neulinger S.C."/>
        </authorList>
    </citation>
    <scope>NUCLEOTIDE SEQUENCE [LARGE SCALE GENOMIC DNA]</scope>
    <source>
        <strain evidence="3 4">DSM 16996</strain>
    </source>
</reference>
<dbReference type="InterPro" id="IPR046367">
    <property type="entry name" value="GapR-like_DNA-bd"/>
</dbReference>
<keyword evidence="4" id="KW-1185">Reference proteome</keyword>
<evidence type="ECO:0000313" key="3">
    <source>
        <dbReference type="EMBL" id="PPQ33527.1"/>
    </source>
</evidence>
<proteinExistence type="predicted"/>